<accession>A0A9P4J4U4</accession>
<evidence type="ECO:0000313" key="2">
    <source>
        <dbReference type="EMBL" id="KAF2154130.1"/>
    </source>
</evidence>
<protein>
    <recommendedName>
        <fullName evidence="4">Secreted protein</fullName>
    </recommendedName>
</protein>
<proteinExistence type="predicted"/>
<dbReference type="Proteomes" id="UP000799439">
    <property type="component" value="Unassembled WGS sequence"/>
</dbReference>
<reference evidence="2" key="1">
    <citation type="journal article" date="2020" name="Stud. Mycol.">
        <title>101 Dothideomycetes genomes: a test case for predicting lifestyles and emergence of pathogens.</title>
        <authorList>
            <person name="Haridas S."/>
            <person name="Albert R."/>
            <person name="Binder M."/>
            <person name="Bloem J."/>
            <person name="Labutti K."/>
            <person name="Salamov A."/>
            <person name="Andreopoulos B."/>
            <person name="Baker S."/>
            <person name="Barry K."/>
            <person name="Bills G."/>
            <person name="Bluhm B."/>
            <person name="Cannon C."/>
            <person name="Castanera R."/>
            <person name="Culley D."/>
            <person name="Daum C."/>
            <person name="Ezra D."/>
            <person name="Gonzalez J."/>
            <person name="Henrissat B."/>
            <person name="Kuo A."/>
            <person name="Liang C."/>
            <person name="Lipzen A."/>
            <person name="Lutzoni F."/>
            <person name="Magnuson J."/>
            <person name="Mondo S."/>
            <person name="Nolan M."/>
            <person name="Ohm R."/>
            <person name="Pangilinan J."/>
            <person name="Park H.-J."/>
            <person name="Ramirez L."/>
            <person name="Alfaro M."/>
            <person name="Sun H."/>
            <person name="Tritt A."/>
            <person name="Yoshinaga Y."/>
            <person name="Zwiers L.-H."/>
            <person name="Turgeon B."/>
            <person name="Goodwin S."/>
            <person name="Spatafora J."/>
            <person name="Crous P."/>
            <person name="Grigoriev I."/>
        </authorList>
    </citation>
    <scope>NUCLEOTIDE SEQUENCE</scope>
    <source>
        <strain evidence="2">CBS 260.36</strain>
    </source>
</reference>
<organism evidence="2 3">
    <name type="scientific">Myriangium duriaei CBS 260.36</name>
    <dbReference type="NCBI Taxonomy" id="1168546"/>
    <lineage>
        <taxon>Eukaryota</taxon>
        <taxon>Fungi</taxon>
        <taxon>Dikarya</taxon>
        <taxon>Ascomycota</taxon>
        <taxon>Pezizomycotina</taxon>
        <taxon>Dothideomycetes</taxon>
        <taxon>Dothideomycetidae</taxon>
        <taxon>Myriangiales</taxon>
        <taxon>Myriangiaceae</taxon>
        <taxon>Myriangium</taxon>
    </lineage>
</organism>
<gene>
    <name evidence="2" type="ORF">K461DRAFT_123042</name>
</gene>
<dbReference type="EMBL" id="ML996084">
    <property type="protein sequence ID" value="KAF2154130.1"/>
    <property type="molecule type" value="Genomic_DNA"/>
</dbReference>
<feature type="chain" id="PRO_5040283947" description="Secreted protein" evidence="1">
    <location>
        <begin position="24"/>
        <end position="97"/>
    </location>
</feature>
<evidence type="ECO:0000256" key="1">
    <source>
        <dbReference type="SAM" id="SignalP"/>
    </source>
</evidence>
<dbReference type="AlphaFoldDB" id="A0A9P4J4U4"/>
<keyword evidence="3" id="KW-1185">Reference proteome</keyword>
<feature type="signal peptide" evidence="1">
    <location>
        <begin position="1"/>
        <end position="23"/>
    </location>
</feature>
<name>A0A9P4J4U4_9PEZI</name>
<comment type="caution">
    <text evidence="2">The sequence shown here is derived from an EMBL/GenBank/DDBJ whole genome shotgun (WGS) entry which is preliminary data.</text>
</comment>
<evidence type="ECO:0000313" key="3">
    <source>
        <dbReference type="Proteomes" id="UP000799439"/>
    </source>
</evidence>
<sequence length="97" mass="11120">MHSFARCLLYYHFYLCSFTPSCAVSIKNIYQGSAVGPCPRNLERTPCYLHGEREPLLCWRTRGACLILRTPSSGAQLVRFLLSTRYCVLAYFVFARS</sequence>
<keyword evidence="1" id="KW-0732">Signal</keyword>
<evidence type="ECO:0008006" key="4">
    <source>
        <dbReference type="Google" id="ProtNLM"/>
    </source>
</evidence>